<dbReference type="Proteomes" id="UP000664132">
    <property type="component" value="Unassembled WGS sequence"/>
</dbReference>
<gene>
    <name evidence="2" type="ORF">IFR04_007311</name>
</gene>
<reference evidence="2" key="1">
    <citation type="submission" date="2021-02" db="EMBL/GenBank/DDBJ databases">
        <title>Genome sequence Cadophora malorum strain M34.</title>
        <authorList>
            <person name="Stefanovic E."/>
            <person name="Vu D."/>
            <person name="Scully C."/>
            <person name="Dijksterhuis J."/>
            <person name="Roader J."/>
            <person name="Houbraken J."/>
        </authorList>
    </citation>
    <scope>NUCLEOTIDE SEQUENCE</scope>
    <source>
        <strain evidence="2">M34</strain>
    </source>
</reference>
<name>A0A8H7W8S4_9HELO</name>
<keyword evidence="3" id="KW-1185">Reference proteome</keyword>
<proteinExistence type="predicted"/>
<dbReference type="GO" id="GO:0008168">
    <property type="term" value="F:methyltransferase activity"/>
    <property type="evidence" value="ECO:0007669"/>
    <property type="project" value="TreeGrafter"/>
</dbReference>
<accession>A0A8H7W8S4</accession>
<dbReference type="PANTHER" id="PTHR43591">
    <property type="entry name" value="METHYLTRANSFERASE"/>
    <property type="match status" value="1"/>
</dbReference>
<dbReference type="Pfam" id="PF13489">
    <property type="entry name" value="Methyltransf_23"/>
    <property type="match status" value="1"/>
</dbReference>
<dbReference type="EMBL" id="JAFJYH010000103">
    <property type="protein sequence ID" value="KAG4419517.1"/>
    <property type="molecule type" value="Genomic_DNA"/>
</dbReference>
<dbReference type="SUPFAM" id="SSF53335">
    <property type="entry name" value="S-adenosyl-L-methionine-dependent methyltransferases"/>
    <property type="match status" value="1"/>
</dbReference>
<sequence length="343" mass="38815">MSAPPQAPPEATPSEDLGAPIEADIENNVETDSAYAASLHTFSTSISSSVFNYKYENGRRYHAFRDGEYPLPNDEKEQDRLDLLHHIFKLMLHGSLYIAPIPPNPQRILDFGTGTGIWALDIADSHPGATVIGTDLSPIQPSWVPPNCRFIVDDVEDEWVYSDFDFVHGRGMAGSIKNWDVLYSRVLENLKPGGYLEMQEYETWIRSDDDVGLEGCPCIRRWQEKVDEASRRFGKRMNVAAEQKENLVAAGFEDVTEVVQKLPIGTWPKDPRQKEIGRYELVQMVDAVEPFTLAIFTRTLGWSNEEAQALMAGVRNELKDRRNHLYALVHFVYGRKPGKTDVD</sequence>
<dbReference type="AlphaFoldDB" id="A0A8H7W8S4"/>
<protein>
    <recommendedName>
        <fullName evidence="4">S-adenosyl-L-methionine-dependent methyltransferase</fullName>
    </recommendedName>
</protein>
<feature type="region of interest" description="Disordered" evidence="1">
    <location>
        <begin position="1"/>
        <end position="22"/>
    </location>
</feature>
<evidence type="ECO:0000256" key="1">
    <source>
        <dbReference type="SAM" id="MobiDB-lite"/>
    </source>
</evidence>
<dbReference type="InterPro" id="IPR029063">
    <property type="entry name" value="SAM-dependent_MTases_sf"/>
</dbReference>
<evidence type="ECO:0000313" key="3">
    <source>
        <dbReference type="Proteomes" id="UP000664132"/>
    </source>
</evidence>
<evidence type="ECO:0000313" key="2">
    <source>
        <dbReference type="EMBL" id="KAG4419517.1"/>
    </source>
</evidence>
<feature type="compositionally biased region" description="Pro residues" evidence="1">
    <location>
        <begin position="1"/>
        <end position="11"/>
    </location>
</feature>
<dbReference type="OrthoDB" id="2013972at2759"/>
<dbReference type="PANTHER" id="PTHR43591:SF10">
    <property type="entry name" value="ABC TRANSMEMBRANE TYPE-1 DOMAIN-CONTAINING PROTEIN-RELATED"/>
    <property type="match status" value="1"/>
</dbReference>
<comment type="caution">
    <text evidence="2">The sequence shown here is derived from an EMBL/GenBank/DDBJ whole genome shotgun (WGS) entry which is preliminary data.</text>
</comment>
<organism evidence="2 3">
    <name type="scientific">Cadophora malorum</name>
    <dbReference type="NCBI Taxonomy" id="108018"/>
    <lineage>
        <taxon>Eukaryota</taxon>
        <taxon>Fungi</taxon>
        <taxon>Dikarya</taxon>
        <taxon>Ascomycota</taxon>
        <taxon>Pezizomycotina</taxon>
        <taxon>Leotiomycetes</taxon>
        <taxon>Helotiales</taxon>
        <taxon>Ploettnerulaceae</taxon>
        <taxon>Cadophora</taxon>
    </lineage>
</organism>
<dbReference type="CDD" id="cd02440">
    <property type="entry name" value="AdoMet_MTases"/>
    <property type="match status" value="1"/>
</dbReference>
<dbReference type="Gene3D" id="3.40.50.150">
    <property type="entry name" value="Vaccinia Virus protein VP39"/>
    <property type="match status" value="1"/>
</dbReference>
<evidence type="ECO:0008006" key="4">
    <source>
        <dbReference type="Google" id="ProtNLM"/>
    </source>
</evidence>